<evidence type="ECO:0000313" key="6">
    <source>
        <dbReference type="Proteomes" id="UP000442707"/>
    </source>
</evidence>
<dbReference type="Proteomes" id="UP000442707">
    <property type="component" value="Unassembled WGS sequence"/>
</dbReference>
<keyword evidence="6" id="KW-1185">Reference proteome</keyword>
<sequence>MRILLGGDTYYPHVNGNSYFTQRLAASLLARGHEVHVLAPSRRMRPEHFQHNGVRVHGCGSLPLVSHRPIRFSPYPCCVGHITEVVRSTQPDVIHCQSHLFVGRALLEAAKRAGIPSVATNHFMPINLTVHLPVGDGLRSAIEKLAWRDLVSVYGSADVVTAPSNVAAEMLGRVGLGKKVLSISCGVDVERFRPMTVKRRRATVKPGCLYVGRLEKEKNVHHLIHALSIVRRRVDAELVIVGSGSQRYSLERLADSLGVKDCVVFKGFVPDSEMPNIYSCTDVFCNPSGAELLSLATLEAMASGKPVVAADSAALPEVVRNGVNGLLFTLGDIGNLSEVLTCLLMNPSKCSEMGRQGRNIAMLHDNEMCIDAYEELYETLTAVSELRDKVV</sequence>
<protein>
    <submittedName>
        <fullName evidence="5">Glycosyltransferase family 4 protein</fullName>
    </submittedName>
</protein>
<evidence type="ECO:0000259" key="4">
    <source>
        <dbReference type="Pfam" id="PF13439"/>
    </source>
</evidence>
<dbReference type="EMBL" id="VZRB01000007">
    <property type="protein sequence ID" value="KAB1147134.1"/>
    <property type="molecule type" value="Genomic_DNA"/>
</dbReference>
<dbReference type="InterPro" id="IPR001296">
    <property type="entry name" value="Glyco_trans_1"/>
</dbReference>
<name>A0A6H9V209_9ACTN</name>
<evidence type="ECO:0000259" key="3">
    <source>
        <dbReference type="Pfam" id="PF00534"/>
    </source>
</evidence>
<feature type="domain" description="Glycosyl transferase family 1" evidence="3">
    <location>
        <begin position="206"/>
        <end position="359"/>
    </location>
</feature>
<dbReference type="Pfam" id="PF00534">
    <property type="entry name" value="Glycos_transf_1"/>
    <property type="match status" value="1"/>
</dbReference>
<evidence type="ECO:0000313" key="5">
    <source>
        <dbReference type="EMBL" id="KAB1147134.1"/>
    </source>
</evidence>
<gene>
    <name evidence="5" type="ORF">F7R91_12435</name>
</gene>
<dbReference type="InterPro" id="IPR050194">
    <property type="entry name" value="Glycosyltransferase_grp1"/>
</dbReference>
<dbReference type="RefSeq" id="WP_150947642.1">
    <property type="nucleotide sequence ID" value="NZ_VZRB01000007.1"/>
</dbReference>
<keyword evidence="2 5" id="KW-0808">Transferase</keyword>
<dbReference type="InterPro" id="IPR028098">
    <property type="entry name" value="Glyco_trans_4-like_N"/>
</dbReference>
<dbReference type="AlphaFoldDB" id="A0A6H9V209"/>
<dbReference type="Pfam" id="PF13439">
    <property type="entry name" value="Glyco_transf_4"/>
    <property type="match status" value="1"/>
</dbReference>
<dbReference type="Gene3D" id="3.40.50.2000">
    <property type="entry name" value="Glycogen Phosphorylase B"/>
    <property type="match status" value="2"/>
</dbReference>
<organism evidence="5 6">
    <name type="scientific">Streptomyces luteolifulvus</name>
    <dbReference type="NCBI Taxonomy" id="2615112"/>
    <lineage>
        <taxon>Bacteria</taxon>
        <taxon>Bacillati</taxon>
        <taxon>Actinomycetota</taxon>
        <taxon>Actinomycetes</taxon>
        <taxon>Kitasatosporales</taxon>
        <taxon>Streptomycetaceae</taxon>
        <taxon>Streptomyces</taxon>
    </lineage>
</organism>
<evidence type="ECO:0000256" key="1">
    <source>
        <dbReference type="ARBA" id="ARBA00022676"/>
    </source>
</evidence>
<reference evidence="5 6" key="1">
    <citation type="submission" date="2019-09" db="EMBL/GenBank/DDBJ databases">
        <title>Screening of Novel Bioactive Compounds from Soil-Associated.</title>
        <authorList>
            <person name="Zhao S."/>
        </authorList>
    </citation>
    <scope>NUCLEOTIDE SEQUENCE [LARGE SCALE GENOMIC DNA]</scope>
    <source>
        <strain evidence="5 6">HIT-DPA4</strain>
    </source>
</reference>
<accession>A0A6H9V209</accession>
<proteinExistence type="predicted"/>
<keyword evidence="1" id="KW-0328">Glycosyltransferase</keyword>
<comment type="caution">
    <text evidence="5">The sequence shown here is derived from an EMBL/GenBank/DDBJ whole genome shotgun (WGS) entry which is preliminary data.</text>
</comment>
<dbReference type="PANTHER" id="PTHR45947:SF3">
    <property type="entry name" value="SULFOQUINOVOSYL TRANSFERASE SQD2"/>
    <property type="match status" value="1"/>
</dbReference>
<dbReference type="GO" id="GO:1901137">
    <property type="term" value="P:carbohydrate derivative biosynthetic process"/>
    <property type="evidence" value="ECO:0007669"/>
    <property type="project" value="UniProtKB-ARBA"/>
</dbReference>
<dbReference type="SUPFAM" id="SSF53756">
    <property type="entry name" value="UDP-Glycosyltransferase/glycogen phosphorylase"/>
    <property type="match status" value="1"/>
</dbReference>
<dbReference type="GO" id="GO:0016757">
    <property type="term" value="F:glycosyltransferase activity"/>
    <property type="evidence" value="ECO:0007669"/>
    <property type="project" value="UniProtKB-KW"/>
</dbReference>
<feature type="domain" description="Glycosyltransferase subfamily 4-like N-terminal" evidence="4">
    <location>
        <begin position="15"/>
        <end position="191"/>
    </location>
</feature>
<dbReference type="PANTHER" id="PTHR45947">
    <property type="entry name" value="SULFOQUINOVOSYL TRANSFERASE SQD2"/>
    <property type="match status" value="1"/>
</dbReference>
<evidence type="ECO:0000256" key="2">
    <source>
        <dbReference type="ARBA" id="ARBA00022679"/>
    </source>
</evidence>